<dbReference type="InterPro" id="IPR028244">
    <property type="entry name" value="T6SS_Rhs_Vgr_dom"/>
</dbReference>
<feature type="domain" description="DUF2345" evidence="5">
    <location>
        <begin position="652"/>
        <end position="794"/>
    </location>
</feature>
<proteinExistence type="inferred from homology"/>
<dbReference type="NCBIfam" id="TIGR01646">
    <property type="entry name" value="vgr_GE"/>
    <property type="match status" value="1"/>
</dbReference>
<feature type="domain" description="Gp5/Type VI secretion system Vgr protein OB-fold" evidence="4">
    <location>
        <begin position="435"/>
        <end position="485"/>
    </location>
</feature>
<evidence type="ECO:0000313" key="8">
    <source>
        <dbReference type="Proteomes" id="UP000268696"/>
    </source>
</evidence>
<dbReference type="AlphaFoldDB" id="A0A3G7U7U8"/>
<dbReference type="PANTHER" id="PTHR32305:SF15">
    <property type="entry name" value="PROTEIN RHSA-RELATED"/>
    <property type="match status" value="1"/>
</dbReference>
<dbReference type="Pfam" id="PF10106">
    <property type="entry name" value="DUF2345"/>
    <property type="match status" value="1"/>
</dbReference>
<dbReference type="Gene3D" id="2.30.110.50">
    <property type="match status" value="1"/>
</dbReference>
<dbReference type="InterPro" id="IPR018769">
    <property type="entry name" value="VgrG2_DUF2345"/>
</dbReference>
<dbReference type="Proteomes" id="UP000268696">
    <property type="component" value="Chromosome"/>
</dbReference>
<feature type="domain" description="Putative type VI secretion system Rhs element associated Vgr" evidence="6">
    <location>
        <begin position="515"/>
        <end position="622"/>
    </location>
</feature>
<evidence type="ECO:0000259" key="6">
    <source>
        <dbReference type="Pfam" id="PF13296"/>
    </source>
</evidence>
<evidence type="ECO:0000256" key="1">
    <source>
        <dbReference type="ARBA" id="ARBA00004613"/>
    </source>
</evidence>
<evidence type="ECO:0000313" key="7">
    <source>
        <dbReference type="EMBL" id="AZE55383.1"/>
    </source>
</evidence>
<dbReference type="InterPro" id="IPR017847">
    <property type="entry name" value="T6SS_RhsGE_Vgr_subset"/>
</dbReference>
<evidence type="ECO:0000259" key="5">
    <source>
        <dbReference type="Pfam" id="PF10106"/>
    </source>
</evidence>
<dbReference type="InterPro" id="IPR006533">
    <property type="entry name" value="T6SS_Vgr_RhsGE"/>
</dbReference>
<dbReference type="Pfam" id="PF04717">
    <property type="entry name" value="Phage_base_V"/>
    <property type="match status" value="1"/>
</dbReference>
<sequence>MTIDPASVLSAQKHRLIKLTVQTEFDHALLLDSFSGHEAISQPFSFDLALLSRDPLIELKTVVGQPTLLEIELANGAHRCIHGHITAFNHLKNDGGLSYYSATLSPWFWYLSQRVDSRIFQDCTVVDVLHTVFAHYGALAKFRFDLAQGTPLRTHSCITQFNETDEHFARRLLEQEGLLFYFEHTAQSHTLVVSNDSDRLRPLEQQPVIQYRQHSIPANADTISEWTAQRQQQSDAISVPSFDYKQAEPWEYIDTGLLKSASDSVRLERYEFLGQYNPGSSADATNRVGWRRDALHAQSKIFRGVSNCRAMVPGYTFTLTQHPRHDPSQANSRNNQREPGATVNEFLLLSVQHQGRNNYLNEAEADYSNIFTSIRRHIPYRPQCLTPCPVVAGPLTAIVVGDSALGEVHTDEWARVKVRFHWQRQQTDGCDSYRQPAQDTAWLRVAQPSAGEGFGHQFMPRIGQEVVVSFIAGDVNQPLITGTVYNSRHHSPRFSDVAGLKQLPNNNALSGIKTKEHKGDGYNELLFDDTPGELRTRLASRHQDSALNLGKLTTPRNKGNAQPLGNGAELRTNAAIALRAAQGLLLTTYAKHQAQDPQLGRESLLELLNQCADLFKSLGETATAQGAQALDHTGIEALRQTLDQWPVADSSASGEPLIAFTSEAGIVSATPASQAHYAGGNHDTTAQDHLQMTSGAAMRLHAGNGISAFAQDAGISTIANRGKVLVQAQNDDIALNAQKNLHASAAEGEIVLTAPAIRLVADDGSYIKIGGGIEIGTSGSAIVHAAVHDWVGPKTDRVAMPAFNRAGANQRHVLHFDGDTKAAALSQAYNVSLEDGSVVQGITASDGGTEQIQREAMQLANVNVLKPLL</sequence>
<dbReference type="RefSeq" id="WP_124377964.1">
    <property type="nucleotide sequence ID" value="NZ_CP027754.1"/>
</dbReference>
<comment type="similarity">
    <text evidence="2">Belongs to the VgrG protein family.</text>
</comment>
<dbReference type="InterPro" id="IPR050708">
    <property type="entry name" value="T6SS_VgrG/RHS"/>
</dbReference>
<dbReference type="GO" id="GO:0005576">
    <property type="term" value="C:extracellular region"/>
    <property type="evidence" value="ECO:0007669"/>
    <property type="project" value="UniProtKB-SubCell"/>
</dbReference>
<dbReference type="InterPro" id="IPR037026">
    <property type="entry name" value="Vgr_OB-fold_dom_sf"/>
</dbReference>
<dbReference type="EMBL" id="CP027754">
    <property type="protein sequence ID" value="AZE55383.1"/>
    <property type="molecule type" value="Genomic_DNA"/>
</dbReference>
<dbReference type="Gene3D" id="2.40.50.230">
    <property type="entry name" value="Gp5 N-terminal domain"/>
    <property type="match status" value="1"/>
</dbReference>
<name>A0A3G7U7U8_9PSED</name>
<keyword evidence="3" id="KW-0964">Secreted</keyword>
<accession>A0A3G7U7U8</accession>
<evidence type="ECO:0000256" key="2">
    <source>
        <dbReference type="ARBA" id="ARBA00005558"/>
    </source>
</evidence>
<dbReference type="Gene3D" id="4.10.220.110">
    <property type="match status" value="1"/>
</dbReference>
<dbReference type="Pfam" id="PF13296">
    <property type="entry name" value="T6SS_Vgr"/>
    <property type="match status" value="1"/>
</dbReference>
<dbReference type="Pfam" id="PF05954">
    <property type="entry name" value="Phage_GPD"/>
    <property type="match status" value="1"/>
</dbReference>
<comment type="subcellular location">
    <subcellularLocation>
        <location evidence="1">Secreted</location>
    </subcellularLocation>
</comment>
<evidence type="ECO:0000256" key="3">
    <source>
        <dbReference type="ARBA" id="ARBA00022525"/>
    </source>
</evidence>
<reference evidence="7 8" key="1">
    <citation type="submission" date="2018-03" db="EMBL/GenBank/DDBJ databases">
        <title>Diversity of phytobeneficial traits revealed by whole-genome analysis of worldwide-isolated phenazine-producing Pseudomonas spp.</title>
        <authorList>
            <person name="Biessy A."/>
            <person name="Novinscak A."/>
            <person name="Blom J."/>
            <person name="Leger G."/>
            <person name="Thomashow L.S."/>
            <person name="Cazorla F.M."/>
            <person name="Josic D."/>
            <person name="Filion M."/>
        </authorList>
    </citation>
    <scope>NUCLEOTIDE SEQUENCE [LARGE SCALE GENOMIC DNA]</scope>
    <source>
        <strain evidence="7 8">30B</strain>
    </source>
</reference>
<dbReference type="NCBIfam" id="TIGR03361">
    <property type="entry name" value="VI_Rhs_Vgr"/>
    <property type="match status" value="1"/>
</dbReference>
<organism evidence="7 8">
    <name type="scientific">Pseudomonas synxantha</name>
    <dbReference type="NCBI Taxonomy" id="47883"/>
    <lineage>
        <taxon>Bacteria</taxon>
        <taxon>Pseudomonadati</taxon>
        <taxon>Pseudomonadota</taxon>
        <taxon>Gammaproteobacteria</taxon>
        <taxon>Pseudomonadales</taxon>
        <taxon>Pseudomonadaceae</taxon>
        <taxon>Pseudomonas</taxon>
    </lineage>
</organism>
<dbReference type="PANTHER" id="PTHR32305">
    <property type="match status" value="1"/>
</dbReference>
<dbReference type="InterPro" id="IPR006531">
    <property type="entry name" value="Gp5/Vgr_OB"/>
</dbReference>
<evidence type="ECO:0000259" key="4">
    <source>
        <dbReference type="Pfam" id="PF04717"/>
    </source>
</evidence>
<dbReference type="SUPFAM" id="SSF69279">
    <property type="entry name" value="Phage tail proteins"/>
    <property type="match status" value="2"/>
</dbReference>
<protein>
    <submittedName>
        <fullName evidence="7">VgrG protein</fullName>
    </submittedName>
</protein>
<dbReference type="SUPFAM" id="SSF69349">
    <property type="entry name" value="Phage fibre proteins"/>
    <property type="match status" value="1"/>
</dbReference>
<gene>
    <name evidence="7" type="ORF">C4K03_3228</name>
</gene>
<dbReference type="SUPFAM" id="SSF69255">
    <property type="entry name" value="gp5 N-terminal domain-like"/>
    <property type="match status" value="1"/>
</dbReference>
<dbReference type="Gene3D" id="3.55.50.10">
    <property type="entry name" value="Baseplate protein-like domains"/>
    <property type="match status" value="1"/>
</dbReference>